<proteinExistence type="predicted"/>
<dbReference type="PANTHER" id="PTHR43385:SF1">
    <property type="entry name" value="RIBOFLAVIN TRANSPORTER RIBJ"/>
    <property type="match status" value="1"/>
</dbReference>
<dbReference type="InterPro" id="IPR052983">
    <property type="entry name" value="MFS_Riboflavin_Transporter"/>
</dbReference>
<evidence type="ECO:0000256" key="3">
    <source>
        <dbReference type="ARBA" id="ARBA00022692"/>
    </source>
</evidence>
<dbReference type="CDD" id="cd17353">
    <property type="entry name" value="MFS_OFA_like"/>
    <property type="match status" value="1"/>
</dbReference>
<comment type="subcellular location">
    <subcellularLocation>
        <location evidence="1">Cell membrane</location>
        <topology evidence="1">Multi-pass membrane protein</topology>
    </subcellularLocation>
</comment>
<dbReference type="InterPro" id="IPR026355">
    <property type="entry name" value="Oxa/Form_antiport"/>
</dbReference>
<feature type="transmembrane region" description="Helical" evidence="6">
    <location>
        <begin position="324"/>
        <end position="344"/>
    </location>
</feature>
<feature type="transmembrane region" description="Helical" evidence="6">
    <location>
        <begin position="92"/>
        <end position="110"/>
    </location>
</feature>
<dbReference type="PROSITE" id="PS50850">
    <property type="entry name" value="MFS"/>
    <property type="match status" value="1"/>
</dbReference>
<accession>A0A6I5ZLL9</accession>
<dbReference type="OrthoDB" id="9793415at2"/>
<dbReference type="Pfam" id="PF07690">
    <property type="entry name" value="MFS_1"/>
    <property type="match status" value="1"/>
</dbReference>
<dbReference type="AlphaFoldDB" id="A0A6I5ZLL9"/>
<evidence type="ECO:0000259" key="7">
    <source>
        <dbReference type="PROSITE" id="PS50850"/>
    </source>
</evidence>
<feature type="transmembrane region" description="Helical" evidence="6">
    <location>
        <begin position="24"/>
        <end position="43"/>
    </location>
</feature>
<keyword evidence="4 6" id="KW-1133">Transmembrane helix</keyword>
<keyword evidence="5 6" id="KW-0472">Membrane</keyword>
<dbReference type="PANTHER" id="PTHR43385">
    <property type="entry name" value="RIBOFLAVIN TRANSPORTER RIBJ"/>
    <property type="match status" value="1"/>
</dbReference>
<keyword evidence="9" id="KW-1185">Reference proteome</keyword>
<dbReference type="InterPro" id="IPR036259">
    <property type="entry name" value="MFS_trans_sf"/>
</dbReference>
<dbReference type="RefSeq" id="WP_156271183.1">
    <property type="nucleotide sequence ID" value="NZ_CP046244.1"/>
</dbReference>
<keyword evidence="2" id="KW-0813">Transport</keyword>
<feature type="transmembrane region" description="Helical" evidence="6">
    <location>
        <begin position="390"/>
        <end position="409"/>
    </location>
</feature>
<feature type="domain" description="Major facilitator superfamily (MFS) profile" evidence="7">
    <location>
        <begin position="25"/>
        <end position="414"/>
    </location>
</feature>
<feature type="transmembrane region" description="Helical" evidence="6">
    <location>
        <begin position="235"/>
        <end position="253"/>
    </location>
</feature>
<organism evidence="8 9">
    <name type="scientific">Neomoorella glycerini</name>
    <dbReference type="NCBI Taxonomy" id="55779"/>
    <lineage>
        <taxon>Bacteria</taxon>
        <taxon>Bacillati</taxon>
        <taxon>Bacillota</taxon>
        <taxon>Clostridia</taxon>
        <taxon>Neomoorellales</taxon>
        <taxon>Neomoorellaceae</taxon>
        <taxon>Neomoorella</taxon>
    </lineage>
</organism>
<feature type="transmembrane region" description="Helical" evidence="6">
    <location>
        <begin position="180"/>
        <end position="199"/>
    </location>
</feature>
<dbReference type="EMBL" id="CP046244">
    <property type="protein sequence ID" value="QGP90703.1"/>
    <property type="molecule type" value="Genomic_DNA"/>
</dbReference>
<dbReference type="InterPro" id="IPR020846">
    <property type="entry name" value="MFS_dom"/>
</dbReference>
<dbReference type="SUPFAM" id="SSF103473">
    <property type="entry name" value="MFS general substrate transporter"/>
    <property type="match status" value="1"/>
</dbReference>
<evidence type="ECO:0000256" key="5">
    <source>
        <dbReference type="ARBA" id="ARBA00023136"/>
    </source>
</evidence>
<gene>
    <name evidence="8" type="primary">oxlT_1</name>
    <name evidence="8" type="ORF">MGLY_00120</name>
</gene>
<sequence length="431" mass="46983">MALQTQPAMYDAREVYGPFLGNRWVQLVSAIIGMIMIANLQYAWTLFVPPLQEAFGWKLPAVQLGFTLFIMFETYTQPVEGYLLDRFGPKIFFTVAGILVGIGWTALAFVKSLPALYFFYALAGLGAGFVYGGSIAVAVRWFPDRRGLASGLIAAGFGGGSAPFIPIIGKILATQGYAAAFLYTGILQGFIILIVAQILRYPPWERSHSTHSTRDKTKQDEKRGFAPWEMIRTPHFWLIYIMFIFMATGGLMVTAQTKPFAKDVGIAASFVIMGVTADRISNGLGRILWGAISDKFGRENTMFVAYTLNAIFIALMPTLGRNPWLFVALIFCIMLTWGEIYSLFPPATADRFGTTYAASNYGVVYSAKGFGGILGGYVAALLVQAAGWSLVFYVSALMAFLAALGALVLRSMPKPVLPSMKSGDGGFTTQA</sequence>
<dbReference type="NCBIfam" id="TIGR04259">
    <property type="entry name" value="oxa_formateAnti"/>
    <property type="match status" value="1"/>
</dbReference>
<evidence type="ECO:0000256" key="4">
    <source>
        <dbReference type="ARBA" id="ARBA00022989"/>
    </source>
</evidence>
<feature type="transmembrane region" description="Helical" evidence="6">
    <location>
        <begin position="364"/>
        <end position="383"/>
    </location>
</feature>
<feature type="transmembrane region" description="Helical" evidence="6">
    <location>
        <begin position="148"/>
        <end position="168"/>
    </location>
</feature>
<dbReference type="Gene3D" id="1.20.1250.20">
    <property type="entry name" value="MFS general substrate transporter like domains"/>
    <property type="match status" value="2"/>
</dbReference>
<evidence type="ECO:0000256" key="6">
    <source>
        <dbReference type="SAM" id="Phobius"/>
    </source>
</evidence>
<protein>
    <submittedName>
        <fullName evidence="8">Oxalate:formate antiporter</fullName>
    </submittedName>
</protein>
<dbReference type="Proteomes" id="UP000425916">
    <property type="component" value="Chromosome"/>
</dbReference>
<reference evidence="8 9" key="1">
    <citation type="submission" date="2019-11" db="EMBL/GenBank/DDBJ databases">
        <title>Genome sequence of Moorella glycerini DSM11254.</title>
        <authorList>
            <person name="Poehlein A."/>
            <person name="Boeer T."/>
            <person name="Daniel R."/>
        </authorList>
    </citation>
    <scope>NUCLEOTIDE SEQUENCE [LARGE SCALE GENOMIC DNA]</scope>
    <source>
        <strain evidence="8 9">DSM 11254</strain>
    </source>
</reference>
<dbReference type="GO" id="GO:0019531">
    <property type="term" value="F:oxalate transmembrane transporter activity"/>
    <property type="evidence" value="ECO:0007669"/>
    <property type="project" value="InterPro"/>
</dbReference>
<dbReference type="InterPro" id="IPR011701">
    <property type="entry name" value="MFS"/>
</dbReference>
<feature type="transmembrane region" description="Helical" evidence="6">
    <location>
        <begin position="117"/>
        <end position="142"/>
    </location>
</feature>
<evidence type="ECO:0000313" key="8">
    <source>
        <dbReference type="EMBL" id="QGP90703.1"/>
    </source>
</evidence>
<evidence type="ECO:0000256" key="1">
    <source>
        <dbReference type="ARBA" id="ARBA00004651"/>
    </source>
</evidence>
<keyword evidence="3 6" id="KW-0812">Transmembrane</keyword>
<name>A0A6I5ZLL9_9FIRM</name>
<feature type="transmembrane region" description="Helical" evidence="6">
    <location>
        <begin position="55"/>
        <end position="72"/>
    </location>
</feature>
<evidence type="ECO:0000256" key="2">
    <source>
        <dbReference type="ARBA" id="ARBA00022448"/>
    </source>
</evidence>
<dbReference type="GO" id="GO:0005886">
    <property type="term" value="C:plasma membrane"/>
    <property type="evidence" value="ECO:0007669"/>
    <property type="project" value="UniProtKB-SubCell"/>
</dbReference>
<evidence type="ECO:0000313" key="9">
    <source>
        <dbReference type="Proteomes" id="UP000425916"/>
    </source>
</evidence>